<keyword evidence="3" id="KW-1185">Reference proteome</keyword>
<organism evidence="2 3">
    <name type="scientific">Demequina litoralis</name>
    <dbReference type="NCBI Taxonomy" id="3051660"/>
    <lineage>
        <taxon>Bacteria</taxon>
        <taxon>Bacillati</taxon>
        <taxon>Actinomycetota</taxon>
        <taxon>Actinomycetes</taxon>
        <taxon>Micrococcales</taxon>
        <taxon>Demequinaceae</taxon>
        <taxon>Demequina</taxon>
    </lineage>
</organism>
<gene>
    <name evidence="2" type="ORF">QQX09_03975</name>
</gene>
<sequence length="151" mass="15685">MSTINQRWFAFVQVEDRSGASAALTGVFSERGVSFGSLSTLDVHAGVGTMSVEFAASERLAHVLVRTLERLAVVREVTLIRADDARVRAVAVLTGVPGDFAVEDGVTVHRHGDAAGAVTMIAGPLPAVGAAVAALRGRDAVVEALTVLPPR</sequence>
<dbReference type="SUPFAM" id="SSF55021">
    <property type="entry name" value="ACT-like"/>
    <property type="match status" value="1"/>
</dbReference>
<name>A0ABT8G7A4_9MICO</name>
<proteinExistence type="predicted"/>
<dbReference type="InterPro" id="IPR002912">
    <property type="entry name" value="ACT_dom"/>
</dbReference>
<evidence type="ECO:0000313" key="2">
    <source>
        <dbReference type="EMBL" id="MDN4475013.1"/>
    </source>
</evidence>
<evidence type="ECO:0000313" key="3">
    <source>
        <dbReference type="Proteomes" id="UP001172728"/>
    </source>
</evidence>
<dbReference type="EMBL" id="JAUHPW010000002">
    <property type="protein sequence ID" value="MDN4475013.1"/>
    <property type="molecule type" value="Genomic_DNA"/>
</dbReference>
<dbReference type="Proteomes" id="UP001172728">
    <property type="component" value="Unassembled WGS sequence"/>
</dbReference>
<evidence type="ECO:0000259" key="1">
    <source>
        <dbReference type="PROSITE" id="PS51671"/>
    </source>
</evidence>
<dbReference type="PROSITE" id="PS51671">
    <property type="entry name" value="ACT"/>
    <property type="match status" value="1"/>
</dbReference>
<dbReference type="InterPro" id="IPR045865">
    <property type="entry name" value="ACT-like_dom_sf"/>
</dbReference>
<reference evidence="2" key="1">
    <citation type="submission" date="2023-06" db="EMBL/GenBank/DDBJ databases">
        <title>Sysu t00192.</title>
        <authorList>
            <person name="Gao L."/>
            <person name="Fang B.-Z."/>
            <person name="Li W.-J."/>
        </authorList>
    </citation>
    <scope>NUCLEOTIDE SEQUENCE</scope>
    <source>
        <strain evidence="2">SYSU T00192</strain>
    </source>
</reference>
<comment type="caution">
    <text evidence="2">The sequence shown here is derived from an EMBL/GenBank/DDBJ whole genome shotgun (WGS) entry which is preliminary data.</text>
</comment>
<accession>A0ABT8G7A4</accession>
<protein>
    <recommendedName>
        <fullName evidence="1">ACT domain-containing protein</fullName>
    </recommendedName>
</protein>
<dbReference type="RefSeq" id="WP_301131461.1">
    <property type="nucleotide sequence ID" value="NZ_JAUHPW010000002.1"/>
</dbReference>
<feature type="domain" description="ACT" evidence="1">
    <location>
        <begin position="9"/>
        <end position="82"/>
    </location>
</feature>